<reference evidence="8 9" key="1">
    <citation type="submission" date="2019-06" db="EMBL/GenBank/DDBJ databases">
        <title>Whole genome shotgun sequence of Glutamicibacter uratoxydans NBRC 15515.</title>
        <authorList>
            <person name="Hosoyama A."/>
            <person name="Uohara A."/>
            <person name="Ohji S."/>
            <person name="Ichikawa N."/>
        </authorList>
    </citation>
    <scope>NUCLEOTIDE SEQUENCE [LARGE SCALE GENOMIC DNA]</scope>
    <source>
        <strain evidence="8 9">NBRC 15515</strain>
    </source>
</reference>
<evidence type="ECO:0000313" key="9">
    <source>
        <dbReference type="Proteomes" id="UP000316612"/>
    </source>
</evidence>
<dbReference type="EMBL" id="BJNY01000013">
    <property type="protein sequence ID" value="GED06851.1"/>
    <property type="molecule type" value="Genomic_DNA"/>
</dbReference>
<name>A0A4Y4DWS6_GLUUR</name>
<evidence type="ECO:0000256" key="2">
    <source>
        <dbReference type="ARBA" id="ARBA00005417"/>
    </source>
</evidence>
<dbReference type="GO" id="GO:0005886">
    <property type="term" value="C:plasma membrane"/>
    <property type="evidence" value="ECO:0007669"/>
    <property type="project" value="UniProtKB-SubCell"/>
</dbReference>
<comment type="similarity">
    <text evidence="2">Belongs to the ABC transporter superfamily.</text>
</comment>
<dbReference type="GO" id="GO:0046677">
    <property type="term" value="P:response to antibiotic"/>
    <property type="evidence" value="ECO:0007669"/>
    <property type="project" value="UniProtKB-KW"/>
</dbReference>
<keyword evidence="8" id="KW-0808">Transferase</keyword>
<comment type="caution">
    <text evidence="8">The sequence shown here is derived from an EMBL/GenBank/DDBJ whole genome shotgun (WGS) entry which is preliminary data.</text>
</comment>
<feature type="domain" description="ABC transporter" evidence="7">
    <location>
        <begin position="4"/>
        <end position="232"/>
    </location>
</feature>
<dbReference type="RefSeq" id="WP_141365322.1">
    <property type="nucleotide sequence ID" value="NZ_BAAAJL010000006.1"/>
</dbReference>
<keyword evidence="9" id="KW-1185">Reference proteome</keyword>
<keyword evidence="6" id="KW-0046">Antibiotic resistance</keyword>
<accession>A0A4Y4DWS6</accession>
<keyword evidence="5" id="KW-0067">ATP-binding</keyword>
<evidence type="ECO:0000259" key="7">
    <source>
        <dbReference type="PROSITE" id="PS50893"/>
    </source>
</evidence>
<dbReference type="InterPro" id="IPR003593">
    <property type="entry name" value="AAA+_ATPase"/>
</dbReference>
<dbReference type="InterPro" id="IPR017871">
    <property type="entry name" value="ABC_transporter-like_CS"/>
</dbReference>
<dbReference type="Gene3D" id="3.40.50.300">
    <property type="entry name" value="P-loop containing nucleotide triphosphate hydrolases"/>
    <property type="match status" value="1"/>
</dbReference>
<keyword evidence="3" id="KW-0813">Transport</keyword>
<dbReference type="InterPro" id="IPR003439">
    <property type="entry name" value="ABC_transporter-like_ATP-bd"/>
</dbReference>
<gene>
    <name evidence="8" type="ORF">AUR04nite_23830</name>
</gene>
<evidence type="ECO:0000313" key="8">
    <source>
        <dbReference type="EMBL" id="GED06851.1"/>
    </source>
</evidence>
<evidence type="ECO:0000256" key="1">
    <source>
        <dbReference type="ARBA" id="ARBA00004202"/>
    </source>
</evidence>
<dbReference type="SMART" id="SM00382">
    <property type="entry name" value="AAA"/>
    <property type="match status" value="1"/>
</dbReference>
<evidence type="ECO:0000256" key="4">
    <source>
        <dbReference type="ARBA" id="ARBA00022741"/>
    </source>
</evidence>
<dbReference type="Proteomes" id="UP000316612">
    <property type="component" value="Unassembled WGS sequence"/>
</dbReference>
<dbReference type="PROSITE" id="PS50893">
    <property type="entry name" value="ABC_TRANSPORTER_2"/>
    <property type="match status" value="1"/>
</dbReference>
<dbReference type="PROSITE" id="PS00211">
    <property type="entry name" value="ABC_TRANSPORTER_1"/>
    <property type="match status" value="1"/>
</dbReference>
<dbReference type="PANTHER" id="PTHR42711:SF5">
    <property type="entry name" value="ABC TRANSPORTER ATP-BINDING PROTEIN NATA"/>
    <property type="match status" value="1"/>
</dbReference>
<protein>
    <submittedName>
        <fullName evidence="8">Glycosyl transferase family 8</fullName>
    </submittedName>
</protein>
<sequence length="257" mass="27448">MNAVEVHSLHKSFNDLDVLRGVDLSIPSGSIYALLGSNGAGKTTLVKILSTVLKPDSGKAMVNGFNVSAEPAQVRASLSVTGQFAATDAVLTGRENLELIARLRKLPHAGKIADGLLERFNLTDAAARKVSTYSGGMRRRLDIAMSLVGDPLLVILDEPTTGLDPQARIQTWQSIKDLAAAGTTVLLTTQYLDEAEQLADRIAILHEGTIIQEGTLAELRTLMPAPRVEQVVRQATLEDIFLSLVSPSANVEEGAQS</sequence>
<dbReference type="PANTHER" id="PTHR42711">
    <property type="entry name" value="ABC TRANSPORTER ATP-BINDING PROTEIN"/>
    <property type="match status" value="1"/>
</dbReference>
<comment type="subcellular location">
    <subcellularLocation>
        <location evidence="1">Cell membrane</location>
        <topology evidence="1">Peripheral membrane protein</topology>
    </subcellularLocation>
</comment>
<proteinExistence type="inferred from homology"/>
<dbReference type="InterPro" id="IPR050763">
    <property type="entry name" value="ABC_transporter_ATP-binding"/>
</dbReference>
<dbReference type="Pfam" id="PF00005">
    <property type="entry name" value="ABC_tran"/>
    <property type="match status" value="1"/>
</dbReference>
<dbReference type="GO" id="GO:0016740">
    <property type="term" value="F:transferase activity"/>
    <property type="evidence" value="ECO:0007669"/>
    <property type="project" value="UniProtKB-KW"/>
</dbReference>
<evidence type="ECO:0000256" key="5">
    <source>
        <dbReference type="ARBA" id="ARBA00022840"/>
    </source>
</evidence>
<dbReference type="SUPFAM" id="SSF52540">
    <property type="entry name" value="P-loop containing nucleoside triphosphate hydrolases"/>
    <property type="match status" value="1"/>
</dbReference>
<dbReference type="AlphaFoldDB" id="A0A4Y4DWS6"/>
<dbReference type="GO" id="GO:0016887">
    <property type="term" value="F:ATP hydrolysis activity"/>
    <property type="evidence" value="ECO:0007669"/>
    <property type="project" value="InterPro"/>
</dbReference>
<dbReference type="GO" id="GO:0005524">
    <property type="term" value="F:ATP binding"/>
    <property type="evidence" value="ECO:0007669"/>
    <property type="project" value="UniProtKB-KW"/>
</dbReference>
<dbReference type="InterPro" id="IPR027417">
    <property type="entry name" value="P-loop_NTPase"/>
</dbReference>
<organism evidence="8 9">
    <name type="scientific">Glutamicibacter uratoxydans</name>
    <name type="common">Arthrobacter uratoxydans</name>
    <dbReference type="NCBI Taxonomy" id="43667"/>
    <lineage>
        <taxon>Bacteria</taxon>
        <taxon>Bacillati</taxon>
        <taxon>Actinomycetota</taxon>
        <taxon>Actinomycetes</taxon>
        <taxon>Micrococcales</taxon>
        <taxon>Micrococcaceae</taxon>
        <taxon>Glutamicibacter</taxon>
    </lineage>
</organism>
<evidence type="ECO:0000256" key="3">
    <source>
        <dbReference type="ARBA" id="ARBA00022448"/>
    </source>
</evidence>
<evidence type="ECO:0000256" key="6">
    <source>
        <dbReference type="ARBA" id="ARBA00023251"/>
    </source>
</evidence>
<dbReference type="OrthoDB" id="9804819at2"/>
<keyword evidence="4" id="KW-0547">Nucleotide-binding</keyword>